<evidence type="ECO:0000313" key="2">
    <source>
        <dbReference type="EMBL" id="GAG09833.1"/>
    </source>
</evidence>
<comment type="caution">
    <text evidence="2">The sequence shown here is derived from an EMBL/GenBank/DDBJ whole genome shotgun (WGS) entry which is preliminary data.</text>
</comment>
<feature type="non-terminal residue" evidence="2">
    <location>
        <position position="1"/>
    </location>
</feature>
<dbReference type="PANTHER" id="PTHR45527:SF1">
    <property type="entry name" value="FATTY ACID SYNTHASE"/>
    <property type="match status" value="1"/>
</dbReference>
<dbReference type="GO" id="GO:0031177">
    <property type="term" value="F:phosphopantetheine binding"/>
    <property type="evidence" value="ECO:0007669"/>
    <property type="project" value="TreeGrafter"/>
</dbReference>
<dbReference type="PANTHER" id="PTHR45527">
    <property type="entry name" value="NONRIBOSOMAL PEPTIDE SYNTHETASE"/>
    <property type="match status" value="1"/>
</dbReference>
<dbReference type="GO" id="GO:0003824">
    <property type="term" value="F:catalytic activity"/>
    <property type="evidence" value="ECO:0007669"/>
    <property type="project" value="InterPro"/>
</dbReference>
<dbReference type="Gene3D" id="3.30.559.10">
    <property type="entry name" value="Chloramphenicol acetyltransferase-like domain"/>
    <property type="match status" value="1"/>
</dbReference>
<dbReference type="GO" id="GO:0043041">
    <property type="term" value="P:amino acid activation for nonribosomal peptide biosynthetic process"/>
    <property type="evidence" value="ECO:0007669"/>
    <property type="project" value="TreeGrafter"/>
</dbReference>
<dbReference type="Gene3D" id="3.30.559.30">
    <property type="entry name" value="Nonribosomal peptide synthetase, condensation domain"/>
    <property type="match status" value="1"/>
</dbReference>
<dbReference type="GO" id="GO:0044550">
    <property type="term" value="P:secondary metabolite biosynthetic process"/>
    <property type="evidence" value="ECO:0007669"/>
    <property type="project" value="TreeGrafter"/>
</dbReference>
<dbReference type="EMBL" id="BARS01025930">
    <property type="protein sequence ID" value="GAG09833.1"/>
    <property type="molecule type" value="Genomic_DNA"/>
</dbReference>
<protein>
    <recommendedName>
        <fullName evidence="1">Condensation domain-containing protein</fullName>
    </recommendedName>
</protein>
<organism evidence="2">
    <name type="scientific">marine sediment metagenome</name>
    <dbReference type="NCBI Taxonomy" id="412755"/>
    <lineage>
        <taxon>unclassified sequences</taxon>
        <taxon>metagenomes</taxon>
        <taxon>ecological metagenomes</taxon>
    </lineage>
</organism>
<feature type="domain" description="Condensation" evidence="1">
    <location>
        <begin position="2"/>
        <end position="219"/>
    </location>
</feature>
<dbReference type="Pfam" id="PF00668">
    <property type="entry name" value="Condensation"/>
    <property type="match status" value="1"/>
</dbReference>
<dbReference type="InterPro" id="IPR001242">
    <property type="entry name" value="Condensation_dom"/>
</dbReference>
<dbReference type="SUPFAM" id="SSF52777">
    <property type="entry name" value="CoA-dependent acyltransferases"/>
    <property type="match status" value="2"/>
</dbReference>
<dbReference type="InterPro" id="IPR023213">
    <property type="entry name" value="CAT-like_dom_sf"/>
</dbReference>
<proteinExistence type="predicted"/>
<sequence length="266" mass="30897">TALIKLTEDRFIWYLNQHHLITDGWSMSLVYQRTAEFYALALKNQLLHAPELPHYQDYVEHEQTFRYSTQYENAKAYWQGKTAESVEPIKIYGKSLTEKHTQTKRIHCCIDVEKTNQLKTITGEEGIRSLFQDISLFNIFATLLFAFLCRISGNRRLAIGTPAHNRPSKVFKQTIGLFIEFYPQKVEVEEGETFLSLIKKVSKETHDFLRYAQPGASLIEKPIYNVVLNFVNATFSEFNELPMQSEWVHPGQGDRGHALRLQVHDL</sequence>
<reference evidence="2" key="1">
    <citation type="journal article" date="2014" name="Front. Microbiol.">
        <title>High frequency of phylogenetically diverse reductive dehalogenase-homologous genes in deep subseafloor sedimentary metagenomes.</title>
        <authorList>
            <person name="Kawai M."/>
            <person name="Futagami T."/>
            <person name="Toyoda A."/>
            <person name="Takaki Y."/>
            <person name="Nishi S."/>
            <person name="Hori S."/>
            <person name="Arai W."/>
            <person name="Tsubouchi T."/>
            <person name="Morono Y."/>
            <person name="Uchiyama I."/>
            <person name="Ito T."/>
            <person name="Fujiyama A."/>
            <person name="Inagaki F."/>
            <person name="Takami H."/>
        </authorList>
    </citation>
    <scope>NUCLEOTIDE SEQUENCE</scope>
    <source>
        <strain evidence="2">Expedition CK06-06</strain>
    </source>
</reference>
<name>X0VBG9_9ZZZZ</name>
<dbReference type="AlphaFoldDB" id="X0VBG9"/>
<dbReference type="GO" id="GO:0005829">
    <property type="term" value="C:cytosol"/>
    <property type="evidence" value="ECO:0007669"/>
    <property type="project" value="TreeGrafter"/>
</dbReference>
<accession>X0VBG9</accession>
<evidence type="ECO:0000259" key="1">
    <source>
        <dbReference type="Pfam" id="PF00668"/>
    </source>
</evidence>
<gene>
    <name evidence="2" type="ORF">S01H1_40914</name>
</gene>
<feature type="non-terminal residue" evidence="2">
    <location>
        <position position="266"/>
    </location>
</feature>